<dbReference type="AlphaFoldDB" id="F3L228"/>
<comment type="caution">
    <text evidence="2">The sequence shown here is derived from an EMBL/GenBank/DDBJ whole genome shotgun (WGS) entry which is preliminary data.</text>
</comment>
<keyword evidence="3" id="KW-1185">Reference proteome</keyword>
<evidence type="ECO:0000313" key="2">
    <source>
        <dbReference type="EMBL" id="EGG29623.1"/>
    </source>
</evidence>
<organism evidence="2 3">
    <name type="scientific">Aequoribacter fuscus</name>
    <dbReference type="NCBI Taxonomy" id="2518989"/>
    <lineage>
        <taxon>Bacteria</taxon>
        <taxon>Pseudomonadati</taxon>
        <taxon>Pseudomonadota</taxon>
        <taxon>Gammaproteobacteria</taxon>
        <taxon>Cellvibrionales</taxon>
        <taxon>Halieaceae</taxon>
        <taxon>Aequoribacter</taxon>
    </lineage>
</organism>
<proteinExistence type="predicted"/>
<feature type="region of interest" description="Disordered" evidence="1">
    <location>
        <begin position="17"/>
        <end position="38"/>
    </location>
</feature>
<reference evidence="2 3" key="1">
    <citation type="journal article" date="2011" name="J. Bacteriol.">
        <title>Genome sequence of strain IMCC3088, a proteorhodopsin-containing marine bacterium belonging to the OM60/NOR5 clade.</title>
        <authorList>
            <person name="Jang Y."/>
            <person name="Oh H.M."/>
            <person name="Kang I."/>
            <person name="Lee K."/>
            <person name="Yang S.J."/>
            <person name="Cho J.C."/>
        </authorList>
    </citation>
    <scope>NUCLEOTIDE SEQUENCE [LARGE SCALE GENOMIC DNA]</scope>
    <source>
        <strain evidence="2 3">IMCC3088</strain>
    </source>
</reference>
<accession>F3L228</accession>
<gene>
    <name evidence="2" type="ORF">IMCC3088_1595</name>
</gene>
<dbReference type="Proteomes" id="UP000005615">
    <property type="component" value="Unassembled WGS sequence"/>
</dbReference>
<dbReference type="EMBL" id="AEIG01000040">
    <property type="protein sequence ID" value="EGG29623.1"/>
    <property type="molecule type" value="Genomic_DNA"/>
</dbReference>
<evidence type="ECO:0000256" key="1">
    <source>
        <dbReference type="SAM" id="MobiDB-lite"/>
    </source>
</evidence>
<sequence>MDHTVVEDNTVAYLSVNNEARDDKKQSGYRFRYQGPDP</sequence>
<protein>
    <submittedName>
        <fullName evidence="2">Uncharacterized protein</fullName>
    </submittedName>
</protein>
<name>F3L228_9GAMM</name>
<evidence type="ECO:0000313" key="3">
    <source>
        <dbReference type="Proteomes" id="UP000005615"/>
    </source>
</evidence>